<proteinExistence type="predicted"/>
<dbReference type="Ensembl" id="ENSENLT00000022275.1">
    <property type="protein sequence ID" value="ENSENLP00000021528.1"/>
    <property type="gene ID" value="ENSENLG00000009797.1"/>
</dbReference>
<reference evidence="1" key="2">
    <citation type="submission" date="2025-08" db="UniProtKB">
        <authorList>
            <consortium name="Ensembl"/>
        </authorList>
    </citation>
    <scope>IDENTIFICATION</scope>
</reference>
<dbReference type="InParanoid" id="A0A665UP90"/>
<protein>
    <submittedName>
        <fullName evidence="1">Uncharacterized protein</fullName>
    </submittedName>
</protein>
<dbReference type="AlphaFoldDB" id="A0A665UP90"/>
<dbReference type="Proteomes" id="UP000472264">
    <property type="component" value="Chromosome 8"/>
</dbReference>
<accession>A0A665UP90</accession>
<sequence length="90" mass="10252">LPHLSPALQMEKCALILNLFKGCGYQHLDVEQNIKNALFQKQIDKSFGISMSIISSRSNFNKSVNTQMRWRAHTCIHALVHICIEADNKI</sequence>
<reference evidence="1" key="1">
    <citation type="submission" date="2021-04" db="EMBL/GenBank/DDBJ databases">
        <authorList>
            <consortium name="Wellcome Sanger Institute Data Sharing"/>
        </authorList>
    </citation>
    <scope>NUCLEOTIDE SEQUENCE [LARGE SCALE GENOMIC DNA]</scope>
</reference>
<reference evidence="1" key="3">
    <citation type="submission" date="2025-09" db="UniProtKB">
        <authorList>
            <consortium name="Ensembl"/>
        </authorList>
    </citation>
    <scope>IDENTIFICATION</scope>
</reference>
<evidence type="ECO:0000313" key="2">
    <source>
        <dbReference type="Proteomes" id="UP000472264"/>
    </source>
</evidence>
<keyword evidence="2" id="KW-1185">Reference proteome</keyword>
<evidence type="ECO:0000313" key="1">
    <source>
        <dbReference type="Ensembl" id="ENSENLP00000021528.1"/>
    </source>
</evidence>
<organism evidence="1 2">
    <name type="scientific">Echeneis naucrates</name>
    <name type="common">Live sharksucker</name>
    <dbReference type="NCBI Taxonomy" id="173247"/>
    <lineage>
        <taxon>Eukaryota</taxon>
        <taxon>Metazoa</taxon>
        <taxon>Chordata</taxon>
        <taxon>Craniata</taxon>
        <taxon>Vertebrata</taxon>
        <taxon>Euteleostomi</taxon>
        <taxon>Actinopterygii</taxon>
        <taxon>Neopterygii</taxon>
        <taxon>Teleostei</taxon>
        <taxon>Neoteleostei</taxon>
        <taxon>Acanthomorphata</taxon>
        <taxon>Carangaria</taxon>
        <taxon>Carangiformes</taxon>
        <taxon>Echeneidae</taxon>
        <taxon>Echeneis</taxon>
    </lineage>
</organism>
<name>A0A665UP90_ECHNA</name>